<comment type="subunit">
    <text evidence="5">The nucleosome is a histone octamer containing two molecules each of H2A, H2B, H3 and H4 assembled in one H3-H4 heterotetramer and two H2A-H2B heterodimers. The octamer wraps approximately 147 bp of DNA.</text>
</comment>
<dbReference type="PRINTS" id="PR00622">
    <property type="entry name" value="HISTONEH3"/>
</dbReference>
<comment type="similarity">
    <text evidence="4">Belongs to the histone H3 family.</text>
</comment>
<gene>
    <name evidence="12" type="ORF">TSTA_068480</name>
</gene>
<dbReference type="InterPro" id="IPR009072">
    <property type="entry name" value="Histone-fold"/>
</dbReference>
<evidence type="ECO:0000256" key="6">
    <source>
        <dbReference type="ARBA" id="ARBA00020835"/>
    </source>
</evidence>
<dbReference type="EMBL" id="EQ962652">
    <property type="protein sequence ID" value="EED23423.1"/>
    <property type="molecule type" value="Genomic_DNA"/>
</dbReference>
<evidence type="ECO:0000313" key="12">
    <source>
        <dbReference type="EMBL" id="EED23423.1"/>
    </source>
</evidence>
<evidence type="ECO:0000256" key="4">
    <source>
        <dbReference type="ARBA" id="ARBA00010343"/>
    </source>
</evidence>
<dbReference type="HOGENOM" id="CLU_078295_4_0_1"/>
<feature type="domain" description="Core Histone H2A/H2B/H3" evidence="11">
    <location>
        <begin position="88"/>
        <end position="173"/>
    </location>
</feature>
<dbReference type="Gene3D" id="1.10.20.10">
    <property type="entry name" value="Histone, subunit A"/>
    <property type="match status" value="1"/>
</dbReference>
<dbReference type="STRING" id="441959.B8LYR5"/>
<dbReference type="InterPro" id="IPR000164">
    <property type="entry name" value="Histone_H3/CENP-A"/>
</dbReference>
<proteinExistence type="inferred from homology"/>
<comment type="function">
    <text evidence="1">Core component of nucleosome. Nucleosomes wrap and compact DNA into chromatin, limiting DNA accessibility to the cellular machineries which require DNA as a template. Histones thereby play a central role in transcription regulation, DNA repair, DNA replication and chromosomal stability. DNA accessibility is regulated via a complex set of post-translational modifications of histones, also called histone code, and nucleosome remodeling.</text>
</comment>
<dbReference type="InParanoid" id="B8LYR5"/>
<evidence type="ECO:0000256" key="8">
    <source>
        <dbReference type="ARBA" id="ARBA00023125"/>
    </source>
</evidence>
<dbReference type="OrthoDB" id="842664at2759"/>
<dbReference type="GO" id="GO:0000786">
    <property type="term" value="C:nucleosome"/>
    <property type="evidence" value="ECO:0007669"/>
    <property type="project" value="UniProtKB-KW"/>
</dbReference>
<dbReference type="CDD" id="cd22911">
    <property type="entry name" value="HFD_H3"/>
    <property type="match status" value="1"/>
</dbReference>
<dbReference type="SMART" id="SM00428">
    <property type="entry name" value="H3"/>
    <property type="match status" value="1"/>
</dbReference>
<evidence type="ECO:0000256" key="7">
    <source>
        <dbReference type="ARBA" id="ARBA00022454"/>
    </source>
</evidence>
<keyword evidence="13" id="KW-1185">Reference proteome</keyword>
<reference evidence="13" key="1">
    <citation type="journal article" date="2015" name="Genome Announc.">
        <title>Genome sequence of the AIDS-associated pathogen Penicillium marneffei (ATCC18224) and its near taxonomic relative Talaromyces stipitatus (ATCC10500).</title>
        <authorList>
            <person name="Nierman W.C."/>
            <person name="Fedorova-Abrams N.D."/>
            <person name="Andrianopoulos A."/>
        </authorList>
    </citation>
    <scope>NUCLEOTIDE SEQUENCE [LARGE SCALE GENOMIC DNA]</scope>
    <source>
        <strain evidence="13">ATCC 10500 / CBS 375.48 / QM 6759 / NRRL 1006</strain>
    </source>
</reference>
<keyword evidence="8" id="KW-0238">DNA-binding</keyword>
<dbReference type="VEuPathDB" id="FungiDB:TSTA_068480"/>
<evidence type="ECO:0000256" key="9">
    <source>
        <dbReference type="ARBA" id="ARBA00023242"/>
    </source>
</evidence>
<evidence type="ECO:0000256" key="5">
    <source>
        <dbReference type="ARBA" id="ARBA00011538"/>
    </source>
</evidence>
<dbReference type="InterPro" id="IPR007125">
    <property type="entry name" value="H2A/H2B/H3"/>
</dbReference>
<name>B8LYR5_TALSN</name>
<dbReference type="Pfam" id="PF00125">
    <property type="entry name" value="Histone"/>
    <property type="match status" value="1"/>
</dbReference>
<protein>
    <recommendedName>
        <fullName evidence="6">Histone H3</fullName>
    </recommendedName>
</protein>
<dbReference type="GO" id="GO:0046982">
    <property type="term" value="F:protein heterodimerization activity"/>
    <property type="evidence" value="ECO:0007669"/>
    <property type="project" value="InterPro"/>
</dbReference>
<dbReference type="eggNOG" id="KOG1745">
    <property type="taxonomic scope" value="Eukaryota"/>
</dbReference>
<sequence>MDEEVRDKLGDGGGGDLNLGVVRLAISSFNHYKKSPHFTIARTKIIARKISKGGKAKTVLPARKSLPKGKTVTQHPPAPKKYHLKWATNALQEIRRYQKSIELVIPKLPFQRLVREITQNITTNQIRFQALAIQALQEACEAFLVKEFEMTNLVAIHAHRVTIQPRDMRLVERLRKIMNRSSFQDEI</sequence>
<keyword evidence="10" id="KW-0544">Nucleosome core</keyword>
<dbReference type="Proteomes" id="UP000001745">
    <property type="component" value="Unassembled WGS sequence"/>
</dbReference>
<dbReference type="PANTHER" id="PTHR11426">
    <property type="entry name" value="HISTONE H3"/>
    <property type="match status" value="1"/>
</dbReference>
<comment type="subcellular location">
    <subcellularLocation>
        <location evidence="3">Chromosome</location>
    </subcellularLocation>
    <subcellularLocation>
        <location evidence="2">Nucleus</location>
    </subcellularLocation>
</comment>
<dbReference type="GeneID" id="8110194"/>
<evidence type="ECO:0000256" key="3">
    <source>
        <dbReference type="ARBA" id="ARBA00004286"/>
    </source>
</evidence>
<evidence type="ECO:0000313" key="13">
    <source>
        <dbReference type="Proteomes" id="UP000001745"/>
    </source>
</evidence>
<accession>B8LYR5</accession>
<dbReference type="PhylomeDB" id="B8LYR5"/>
<evidence type="ECO:0000256" key="1">
    <source>
        <dbReference type="ARBA" id="ARBA00002001"/>
    </source>
</evidence>
<evidence type="ECO:0000256" key="10">
    <source>
        <dbReference type="ARBA" id="ARBA00023269"/>
    </source>
</evidence>
<organism evidence="12 13">
    <name type="scientific">Talaromyces stipitatus (strain ATCC 10500 / CBS 375.48 / QM 6759 / NRRL 1006)</name>
    <name type="common">Penicillium stipitatum</name>
    <dbReference type="NCBI Taxonomy" id="441959"/>
    <lineage>
        <taxon>Eukaryota</taxon>
        <taxon>Fungi</taxon>
        <taxon>Dikarya</taxon>
        <taxon>Ascomycota</taxon>
        <taxon>Pezizomycotina</taxon>
        <taxon>Eurotiomycetes</taxon>
        <taxon>Eurotiomycetidae</taxon>
        <taxon>Eurotiales</taxon>
        <taxon>Trichocomaceae</taxon>
        <taxon>Talaromyces</taxon>
        <taxon>Talaromyces sect. Talaromyces</taxon>
    </lineage>
</organism>
<dbReference type="FunFam" id="1.10.20.10:FF:000085">
    <property type="entry name" value="Histone H3.2"/>
    <property type="match status" value="1"/>
</dbReference>
<keyword evidence="9" id="KW-0539">Nucleus</keyword>
<dbReference type="AlphaFoldDB" id="B8LYR5"/>
<evidence type="ECO:0000259" key="11">
    <source>
        <dbReference type="Pfam" id="PF00125"/>
    </source>
</evidence>
<dbReference type="GO" id="GO:0030527">
    <property type="term" value="F:structural constituent of chromatin"/>
    <property type="evidence" value="ECO:0007669"/>
    <property type="project" value="InterPro"/>
</dbReference>
<dbReference type="PROSITE" id="PS00959">
    <property type="entry name" value="HISTONE_H3_2"/>
    <property type="match status" value="1"/>
</dbReference>
<evidence type="ECO:0000256" key="2">
    <source>
        <dbReference type="ARBA" id="ARBA00004123"/>
    </source>
</evidence>
<dbReference type="SUPFAM" id="SSF47113">
    <property type="entry name" value="Histone-fold"/>
    <property type="match status" value="1"/>
</dbReference>
<dbReference type="RefSeq" id="XP_002340810.1">
    <property type="nucleotide sequence ID" value="XM_002340769.1"/>
</dbReference>
<keyword evidence="7" id="KW-0158">Chromosome</keyword>
<dbReference type="GO" id="GO:0003677">
    <property type="term" value="F:DNA binding"/>
    <property type="evidence" value="ECO:0007669"/>
    <property type="project" value="UniProtKB-KW"/>
</dbReference>
<dbReference type="GO" id="GO:0005634">
    <property type="term" value="C:nucleus"/>
    <property type="evidence" value="ECO:0007669"/>
    <property type="project" value="UniProtKB-SubCell"/>
</dbReference>